<keyword evidence="5" id="KW-0804">Transcription</keyword>
<dbReference type="InterPro" id="IPR051446">
    <property type="entry name" value="HTH_trans_reg/aminotransferase"/>
</dbReference>
<feature type="compositionally biased region" description="Pro residues" evidence="6">
    <location>
        <begin position="1"/>
        <end position="17"/>
    </location>
</feature>
<evidence type="ECO:0000256" key="6">
    <source>
        <dbReference type="SAM" id="MobiDB-lite"/>
    </source>
</evidence>
<organism evidence="8 9">
    <name type="scientific">Tsukamurella pseudospumae</name>
    <dbReference type="NCBI Taxonomy" id="239498"/>
    <lineage>
        <taxon>Bacteria</taxon>
        <taxon>Bacillati</taxon>
        <taxon>Actinomycetota</taxon>
        <taxon>Actinomycetes</taxon>
        <taxon>Mycobacteriales</taxon>
        <taxon>Tsukamurellaceae</taxon>
        <taxon>Tsukamurella</taxon>
    </lineage>
</organism>
<sequence>MPRPPAQIPDLWPSPLPPRDDGRGAPQAIVDLVLDGLDRGTVHPGDRLPSSRALAVRLEVPRGTVTVAYDTLAALGVARTVPGSGTTIADGSDGLAHALLSPGPTVPPPPPPARPVISLEPGLPDVALIDERRWRRSWRHATRLTAPADLDARIAELRVVLAAQLRRSRAVVCAPSDIRLFPGVNPALRTIADWFGAPIAMEDPGYRRAFDAFRATGDRVVSVPVDDEGLVVDRLPDRRCLVYVTPAHQYPTGVRMSMSRRLALLRWARATGGLVLEDDYDGEFSYDVAPLPALHRLDPESVVYIGTASKALSPLLRIAWAVLPKRCHDLPNAGNGSGAGVDGTAATMLAHFISSGGWDNHIARASRTYGARRAAVRRALALHVPDAHVIGVEAGLHLTVDFRSPAALAAVLDNLEDHGYRASTVSAHALQGPDLRGTRLRDTGLRDSGHRDSGPGAAGPHERSGLLLSYAVIPETRADAVIRLLAPR</sequence>
<dbReference type="Gene3D" id="1.10.10.10">
    <property type="entry name" value="Winged helix-like DNA-binding domain superfamily/Winged helix DNA-binding domain"/>
    <property type="match status" value="1"/>
</dbReference>
<dbReference type="Gene3D" id="3.40.640.10">
    <property type="entry name" value="Type I PLP-dependent aspartate aminotransferase-like (Major domain)"/>
    <property type="match status" value="1"/>
</dbReference>
<keyword evidence="2" id="KW-0663">Pyridoxal phosphate</keyword>
<feature type="domain" description="HTH gntR-type" evidence="7">
    <location>
        <begin position="23"/>
        <end position="91"/>
    </location>
</feature>
<dbReference type="InterPro" id="IPR015421">
    <property type="entry name" value="PyrdxlP-dep_Trfase_major"/>
</dbReference>
<accession>A0A137ZI00</accession>
<comment type="caution">
    <text evidence="8">The sequence shown here is derived from an EMBL/GenBank/DDBJ whole genome shotgun (WGS) entry which is preliminary data.</text>
</comment>
<dbReference type="InterPro" id="IPR015424">
    <property type="entry name" value="PyrdxlP-dep_Trfase"/>
</dbReference>
<evidence type="ECO:0000259" key="7">
    <source>
        <dbReference type="PROSITE" id="PS50949"/>
    </source>
</evidence>
<dbReference type="SUPFAM" id="SSF53383">
    <property type="entry name" value="PLP-dependent transferases"/>
    <property type="match status" value="1"/>
</dbReference>
<dbReference type="InterPro" id="IPR036388">
    <property type="entry name" value="WH-like_DNA-bd_sf"/>
</dbReference>
<comment type="similarity">
    <text evidence="1">In the C-terminal section; belongs to the class-I pyridoxal-phosphate-dependent aminotransferase family.</text>
</comment>
<keyword evidence="3" id="KW-0805">Transcription regulation</keyword>
<dbReference type="PANTHER" id="PTHR46577">
    <property type="entry name" value="HTH-TYPE TRANSCRIPTIONAL REGULATORY PROTEIN GABR"/>
    <property type="match status" value="1"/>
</dbReference>
<name>A0A137ZI00_9ACTN</name>
<feature type="compositionally biased region" description="Basic and acidic residues" evidence="6">
    <location>
        <begin position="436"/>
        <end position="453"/>
    </location>
</feature>
<dbReference type="CDD" id="cd00609">
    <property type="entry name" value="AAT_like"/>
    <property type="match status" value="1"/>
</dbReference>
<dbReference type="RefSeq" id="WP_068745767.1">
    <property type="nucleotide sequence ID" value="NZ_LSRE01000016.1"/>
</dbReference>
<dbReference type="EMBL" id="LSRE01000016">
    <property type="protein sequence ID" value="KXO97818.1"/>
    <property type="molecule type" value="Genomic_DNA"/>
</dbReference>
<dbReference type="SMART" id="SM00345">
    <property type="entry name" value="HTH_GNTR"/>
    <property type="match status" value="1"/>
</dbReference>
<evidence type="ECO:0000313" key="8">
    <source>
        <dbReference type="EMBL" id="KXO97818.1"/>
    </source>
</evidence>
<evidence type="ECO:0000256" key="1">
    <source>
        <dbReference type="ARBA" id="ARBA00005384"/>
    </source>
</evidence>
<evidence type="ECO:0000256" key="3">
    <source>
        <dbReference type="ARBA" id="ARBA00023015"/>
    </source>
</evidence>
<gene>
    <name evidence="8" type="ORF">AXK61_21640</name>
</gene>
<proteinExistence type="inferred from homology"/>
<evidence type="ECO:0000256" key="2">
    <source>
        <dbReference type="ARBA" id="ARBA00022898"/>
    </source>
</evidence>
<reference evidence="8 9" key="1">
    <citation type="submission" date="2016-02" db="EMBL/GenBank/DDBJ databases">
        <authorList>
            <person name="Teng J.L."/>
            <person name="Tang Y."/>
            <person name="Huang Y."/>
            <person name="Guo F."/>
            <person name="Wei W."/>
            <person name="Chen J.H."/>
            <person name="Wong S.Y."/>
            <person name="Lau S.K."/>
            <person name="Woo P.C."/>
        </authorList>
    </citation>
    <scope>NUCLEOTIDE SEQUENCE [LARGE SCALE GENOMIC DNA]</scope>
    <source>
        <strain evidence="8 9">JCM 13375</strain>
    </source>
</reference>
<protein>
    <recommendedName>
        <fullName evidence="7">HTH gntR-type domain-containing protein</fullName>
    </recommendedName>
</protein>
<feature type="region of interest" description="Disordered" evidence="6">
    <location>
        <begin position="1"/>
        <end position="25"/>
    </location>
</feature>
<dbReference type="CDD" id="cd07377">
    <property type="entry name" value="WHTH_GntR"/>
    <property type="match status" value="1"/>
</dbReference>
<dbReference type="Pfam" id="PF00392">
    <property type="entry name" value="GntR"/>
    <property type="match status" value="1"/>
</dbReference>
<dbReference type="PANTHER" id="PTHR46577:SF1">
    <property type="entry name" value="HTH-TYPE TRANSCRIPTIONAL REGULATORY PROTEIN GABR"/>
    <property type="match status" value="1"/>
</dbReference>
<keyword evidence="9" id="KW-1185">Reference proteome</keyword>
<evidence type="ECO:0000256" key="4">
    <source>
        <dbReference type="ARBA" id="ARBA00023125"/>
    </source>
</evidence>
<dbReference type="PROSITE" id="PS50949">
    <property type="entry name" value="HTH_GNTR"/>
    <property type="match status" value="1"/>
</dbReference>
<evidence type="ECO:0000256" key="5">
    <source>
        <dbReference type="ARBA" id="ARBA00023163"/>
    </source>
</evidence>
<dbReference type="SUPFAM" id="SSF46785">
    <property type="entry name" value="Winged helix' DNA-binding domain"/>
    <property type="match status" value="1"/>
</dbReference>
<evidence type="ECO:0000313" key="9">
    <source>
        <dbReference type="Proteomes" id="UP000070409"/>
    </source>
</evidence>
<feature type="region of interest" description="Disordered" evidence="6">
    <location>
        <begin position="431"/>
        <end position="462"/>
    </location>
</feature>
<dbReference type="Proteomes" id="UP000070409">
    <property type="component" value="Unassembled WGS sequence"/>
</dbReference>
<keyword evidence="4" id="KW-0238">DNA-binding</keyword>
<dbReference type="InterPro" id="IPR036390">
    <property type="entry name" value="WH_DNA-bd_sf"/>
</dbReference>
<dbReference type="InterPro" id="IPR000524">
    <property type="entry name" value="Tscrpt_reg_HTH_GntR"/>
</dbReference>